<accession>A0ABV6SI91</accession>
<reference evidence="3 4" key="1">
    <citation type="submission" date="2024-09" db="EMBL/GenBank/DDBJ databases">
        <authorList>
            <person name="Sun Q."/>
            <person name="Mori K."/>
        </authorList>
    </citation>
    <scope>NUCLEOTIDE SEQUENCE [LARGE SCALE GENOMIC DNA]</scope>
    <source>
        <strain evidence="3 4">NCAIM B.01794</strain>
    </source>
</reference>
<name>A0ABV6SI91_AZOPA</name>
<proteinExistence type="predicted"/>
<evidence type="ECO:0000256" key="1">
    <source>
        <dbReference type="SAM" id="Coils"/>
    </source>
</evidence>
<keyword evidence="4" id="KW-1185">Reference proteome</keyword>
<keyword evidence="1" id="KW-0175">Coiled coil</keyword>
<evidence type="ECO:0000313" key="3">
    <source>
        <dbReference type="EMBL" id="MFC0709243.1"/>
    </source>
</evidence>
<sequence length="165" mass="17772">MEFIPTEIAAIGIILGAGIVTAGCYLLGRAEGIRFGLHRGHRDGHDAAREQFASELLKSGQRLSSAERILAATQAELRRVRDERSRARLQAGAAIEELNLRLDQAQGLNAEHAALLRESANNLDMAATTWESMTATTKARHAHANAQQLRDLATTLAPEQQGAAA</sequence>
<feature type="transmembrane region" description="Helical" evidence="2">
    <location>
        <begin position="6"/>
        <end position="28"/>
    </location>
</feature>
<feature type="coiled-coil region" evidence="1">
    <location>
        <begin position="63"/>
        <end position="115"/>
    </location>
</feature>
<dbReference type="RefSeq" id="WP_376943966.1">
    <property type="nucleotide sequence ID" value="NZ_CP171449.1"/>
</dbReference>
<comment type="caution">
    <text evidence="3">The sequence shown here is derived from an EMBL/GenBank/DDBJ whole genome shotgun (WGS) entry which is preliminary data.</text>
</comment>
<evidence type="ECO:0000313" key="4">
    <source>
        <dbReference type="Proteomes" id="UP001589891"/>
    </source>
</evidence>
<keyword evidence="2" id="KW-0812">Transmembrane</keyword>
<evidence type="ECO:0008006" key="5">
    <source>
        <dbReference type="Google" id="ProtNLM"/>
    </source>
</evidence>
<organism evidence="3 4">
    <name type="scientific">Azorhizophilus paspali</name>
    <name type="common">Azotobacter paspali</name>
    <dbReference type="NCBI Taxonomy" id="69963"/>
    <lineage>
        <taxon>Bacteria</taxon>
        <taxon>Pseudomonadati</taxon>
        <taxon>Pseudomonadota</taxon>
        <taxon>Gammaproteobacteria</taxon>
        <taxon>Pseudomonadales</taxon>
        <taxon>Pseudomonadaceae</taxon>
        <taxon>Azorhizophilus</taxon>
    </lineage>
</organism>
<keyword evidence="2" id="KW-0472">Membrane</keyword>
<dbReference type="EMBL" id="JBHLSS010000041">
    <property type="protein sequence ID" value="MFC0709243.1"/>
    <property type="molecule type" value="Genomic_DNA"/>
</dbReference>
<keyword evidence="2" id="KW-1133">Transmembrane helix</keyword>
<protein>
    <recommendedName>
        <fullName evidence="5">DNA recombination protein RmuC</fullName>
    </recommendedName>
</protein>
<evidence type="ECO:0000256" key="2">
    <source>
        <dbReference type="SAM" id="Phobius"/>
    </source>
</evidence>
<dbReference type="Proteomes" id="UP001589891">
    <property type="component" value="Unassembled WGS sequence"/>
</dbReference>
<gene>
    <name evidence="3" type="ORF">ACFFGX_06440</name>
</gene>